<dbReference type="PATRIC" id="fig|520762.4.peg.3168"/>
<dbReference type="InterPro" id="IPR028994">
    <property type="entry name" value="Integrin_alpha_N"/>
</dbReference>
<protein>
    <recommendedName>
        <fullName evidence="3">FG-GAP repeat protein</fullName>
    </recommendedName>
</protein>
<dbReference type="STRING" id="520762.AN619_28700"/>
<dbReference type="EMBL" id="LOEE01000076">
    <property type="protein sequence ID" value="KXG73778.1"/>
    <property type="molecule type" value="Genomic_DNA"/>
</dbReference>
<gene>
    <name evidence="1" type="ORF">AN619_28700</name>
</gene>
<evidence type="ECO:0008006" key="3">
    <source>
        <dbReference type="Google" id="ProtNLM"/>
    </source>
</evidence>
<dbReference type="AlphaFoldDB" id="A0A140KZQ3"/>
<accession>A0A140KZQ3</accession>
<name>A0A140KZQ3_9FIRM</name>
<keyword evidence="2" id="KW-1185">Reference proteome</keyword>
<organism evidence="1 2">
    <name type="scientific">Thermotalea metallivorans</name>
    <dbReference type="NCBI Taxonomy" id="520762"/>
    <lineage>
        <taxon>Bacteria</taxon>
        <taxon>Bacillati</taxon>
        <taxon>Bacillota</taxon>
        <taxon>Clostridia</taxon>
        <taxon>Peptostreptococcales</taxon>
        <taxon>Thermotaleaceae</taxon>
        <taxon>Thermotalea</taxon>
    </lineage>
</organism>
<reference evidence="1 2" key="1">
    <citation type="submission" date="2015-12" db="EMBL/GenBank/DDBJ databases">
        <title>Draft genome sequence of the thermoanaerobe Thermotalea metallivorans, an isolate from the runoff channel of the Great Artesian Basin, Australia.</title>
        <authorList>
            <person name="Patel B.K."/>
        </authorList>
    </citation>
    <scope>NUCLEOTIDE SEQUENCE [LARGE SCALE GENOMIC DNA]</scope>
    <source>
        <strain evidence="1 2">B2-1</strain>
    </source>
</reference>
<proteinExistence type="predicted"/>
<evidence type="ECO:0000313" key="2">
    <source>
        <dbReference type="Proteomes" id="UP000070456"/>
    </source>
</evidence>
<dbReference type="Proteomes" id="UP000070456">
    <property type="component" value="Unassembled WGS sequence"/>
</dbReference>
<comment type="caution">
    <text evidence="1">The sequence shown here is derived from an EMBL/GenBank/DDBJ whole genome shotgun (WGS) entry which is preliminary data.</text>
</comment>
<dbReference type="SUPFAM" id="SSF69318">
    <property type="entry name" value="Integrin alpha N-terminal domain"/>
    <property type="match status" value="1"/>
</dbReference>
<sequence length="419" mass="48996">MMNVSICKLIKSFLVCHLALLIIIFLLSSCNNQPADLLSPPLLDKKHHEAFIKIKNFIPKNSKLTSPLKGDNKNAVYLLDYNNDEAEEIIYFYKTEDPYAPLRMGIIKDNSFINATSIGFSGNEIDKFCYYDFDRDGIFEFLILKMNSNGKLKDFIVVKEHSGILKAVYAKAIEDFELFDVDGDGIFELLEFDKKHAKMNIVKFKENDRFERIAAVDLDGNLKEIKSITIGRASKDTDAIFIDEQLGEEISATELLILQNEREKNVFSNYLYKYSEKILKPYYVKSKDVDGDGIIEIAIPEMLNHSKDSAVWIHKWFQWDRKRGLIYHCSTYDSMEYYFVIPRFLDGKIHIEIEEEKTLFYSQNREKLLFSIYKVDKKHQEKGRGDKIFEVLNADYYLDCKDISIRKDEILKSIWKHEE</sequence>
<evidence type="ECO:0000313" key="1">
    <source>
        <dbReference type="EMBL" id="KXG73778.1"/>
    </source>
</evidence>